<feature type="compositionally biased region" description="Basic residues" evidence="1">
    <location>
        <begin position="118"/>
        <end position="136"/>
    </location>
</feature>
<dbReference type="OrthoDB" id="7860854at2759"/>
<name>A0A6J2UIY8_DROLE</name>
<evidence type="ECO:0000313" key="3">
    <source>
        <dbReference type="Proteomes" id="UP000504634"/>
    </source>
</evidence>
<sequence>MAPPFQHRNPYCNADPSVIELYRKHSFVAESLSSIFPCEVKVTESGLKVTNPHASIDNSRHIEVSPVLPSLKERSSKSSIKNLYELSQQLADDEVIEIEVTNVEHPKPLEVKPACIHNRSKSRSKSGKQKGKKPKGKTAFVQTIDKNLTQDVLAILRKQEPYTEILTDEYLQQRILEMAKQILSEGKVKSSQNEIKPQPDVMMATANTRDARDPDPTESPKIGNQQMATESRNAAQETINNNNVLHLVQNRPNPNKNQSEMCIQISMAEAFQELCKLLRVIFYKIDDWYLLSLLLVVGAGCYLLYIIGYDVNAYVNAERRYRAKMDSSGYICKCFYFLMHMLYVPMF</sequence>
<keyword evidence="2" id="KW-1133">Transmembrane helix</keyword>
<proteinExistence type="predicted"/>
<keyword evidence="3" id="KW-1185">Reference proteome</keyword>
<keyword evidence="2" id="KW-0472">Membrane</keyword>
<dbReference type="GeneID" id="115634068"/>
<dbReference type="AlphaFoldDB" id="A0A6J2UIY8"/>
<evidence type="ECO:0000256" key="1">
    <source>
        <dbReference type="SAM" id="MobiDB-lite"/>
    </source>
</evidence>
<reference evidence="4" key="1">
    <citation type="submission" date="2025-08" db="UniProtKB">
        <authorList>
            <consortium name="RefSeq"/>
        </authorList>
    </citation>
    <scope>IDENTIFICATION</scope>
    <source>
        <strain evidence="4">11010-0011.00</strain>
        <tissue evidence="4">Whole body</tissue>
    </source>
</reference>
<evidence type="ECO:0000313" key="4">
    <source>
        <dbReference type="RefSeq" id="XP_030387473.1"/>
    </source>
</evidence>
<protein>
    <submittedName>
        <fullName evidence="4">Uncharacterized protein LOC115634068</fullName>
    </submittedName>
</protein>
<dbReference type="RefSeq" id="XP_030387473.1">
    <property type="nucleotide sequence ID" value="XM_030531613.1"/>
</dbReference>
<feature type="transmembrane region" description="Helical" evidence="2">
    <location>
        <begin position="328"/>
        <end position="346"/>
    </location>
</feature>
<dbReference type="Proteomes" id="UP000504634">
    <property type="component" value="Unplaced"/>
</dbReference>
<accession>A0A6J2UIY8</accession>
<organism evidence="3 4">
    <name type="scientific">Drosophila lebanonensis</name>
    <name type="common">Fruit fly</name>
    <name type="synonym">Scaptodrosophila lebanonensis</name>
    <dbReference type="NCBI Taxonomy" id="7225"/>
    <lineage>
        <taxon>Eukaryota</taxon>
        <taxon>Metazoa</taxon>
        <taxon>Ecdysozoa</taxon>
        <taxon>Arthropoda</taxon>
        <taxon>Hexapoda</taxon>
        <taxon>Insecta</taxon>
        <taxon>Pterygota</taxon>
        <taxon>Neoptera</taxon>
        <taxon>Endopterygota</taxon>
        <taxon>Diptera</taxon>
        <taxon>Brachycera</taxon>
        <taxon>Muscomorpha</taxon>
        <taxon>Ephydroidea</taxon>
        <taxon>Drosophilidae</taxon>
        <taxon>Scaptodrosophila</taxon>
    </lineage>
</organism>
<feature type="region of interest" description="Disordered" evidence="1">
    <location>
        <begin position="109"/>
        <end position="137"/>
    </location>
</feature>
<feature type="transmembrane region" description="Helical" evidence="2">
    <location>
        <begin position="288"/>
        <end position="307"/>
    </location>
</feature>
<gene>
    <name evidence="4" type="primary">LOC115634068</name>
</gene>
<keyword evidence="2" id="KW-0812">Transmembrane</keyword>
<evidence type="ECO:0000256" key="2">
    <source>
        <dbReference type="SAM" id="Phobius"/>
    </source>
</evidence>